<dbReference type="OrthoDB" id="9876482at2"/>
<proteinExistence type="predicted"/>
<gene>
    <name evidence="1" type="ORF">ER308_11530</name>
</gene>
<dbReference type="Proteomes" id="UP000291469">
    <property type="component" value="Chromosome"/>
</dbReference>
<evidence type="ECO:0008006" key="3">
    <source>
        <dbReference type="Google" id="ProtNLM"/>
    </source>
</evidence>
<dbReference type="RefSeq" id="WP_131155127.1">
    <property type="nucleotide sequence ID" value="NZ_CP036402.1"/>
</dbReference>
<name>A0A411YFX3_9ACTN</name>
<dbReference type="KEGG" id="erz:ER308_11530"/>
<accession>A0A411YFX3</accession>
<evidence type="ECO:0000313" key="2">
    <source>
        <dbReference type="Proteomes" id="UP000291469"/>
    </source>
</evidence>
<keyword evidence="2" id="KW-1185">Reference proteome</keyword>
<evidence type="ECO:0000313" key="1">
    <source>
        <dbReference type="EMBL" id="QBI20130.1"/>
    </source>
</evidence>
<organism evidence="1 2">
    <name type="scientific">Egibacter rhizosphaerae</name>
    <dbReference type="NCBI Taxonomy" id="1670831"/>
    <lineage>
        <taxon>Bacteria</taxon>
        <taxon>Bacillati</taxon>
        <taxon>Actinomycetota</taxon>
        <taxon>Nitriliruptoria</taxon>
        <taxon>Egibacterales</taxon>
        <taxon>Egibacteraceae</taxon>
        <taxon>Egibacter</taxon>
    </lineage>
</organism>
<protein>
    <recommendedName>
        <fullName evidence="3">Ribbon-helix-helix protein, CopG family</fullName>
    </recommendedName>
</protein>
<dbReference type="EMBL" id="CP036402">
    <property type="protein sequence ID" value="QBI20130.1"/>
    <property type="molecule type" value="Genomic_DNA"/>
</dbReference>
<dbReference type="AlphaFoldDB" id="A0A411YFX3"/>
<reference evidence="1 2" key="1">
    <citation type="submission" date="2019-01" db="EMBL/GenBank/DDBJ databases">
        <title>Egibacter rhizosphaerae EGI 80759T.</title>
        <authorList>
            <person name="Chen D.-D."/>
            <person name="Tian Y."/>
            <person name="Jiao J.-Y."/>
            <person name="Zhang X.-T."/>
            <person name="Zhang Y.-G."/>
            <person name="Zhang Y."/>
            <person name="Xiao M."/>
            <person name="Shu W.-S."/>
            <person name="Li W.-J."/>
        </authorList>
    </citation>
    <scope>NUCLEOTIDE SEQUENCE [LARGE SCALE GENOMIC DNA]</scope>
    <source>
        <strain evidence="1 2">EGI 80759</strain>
    </source>
</reference>
<sequence>MGQDAARTHRVNVTLDAEHAAKLSRLAERTHVNEGTLARSLLASAIEATDPDPDNVVALLDGIDGAFERARRGLGQSAAGQTIPLDEL</sequence>